<evidence type="ECO:0000256" key="2">
    <source>
        <dbReference type="ARBA" id="ARBA00022692"/>
    </source>
</evidence>
<dbReference type="GO" id="GO:0015020">
    <property type="term" value="F:glucuronosyltransferase activity"/>
    <property type="evidence" value="ECO:0007669"/>
    <property type="project" value="TreeGrafter"/>
</dbReference>
<dbReference type="AlphaFoldDB" id="A0A183IFM6"/>
<dbReference type="InterPro" id="IPR001806">
    <property type="entry name" value="Small_GTPase"/>
</dbReference>
<evidence type="ECO:0000313" key="9">
    <source>
        <dbReference type="Proteomes" id="UP000270296"/>
    </source>
</evidence>
<evidence type="ECO:0000256" key="3">
    <source>
        <dbReference type="ARBA" id="ARBA00022968"/>
    </source>
</evidence>
<gene>
    <name evidence="8" type="ORF">SBAD_LOCUS2420</name>
</gene>
<reference evidence="8 9" key="2">
    <citation type="submission" date="2018-11" db="EMBL/GenBank/DDBJ databases">
        <authorList>
            <consortium name="Pathogen Informatics"/>
        </authorList>
    </citation>
    <scope>NUCLEOTIDE SEQUENCE [LARGE SCALE GENOMIC DNA]</scope>
</reference>
<keyword evidence="9" id="KW-1185">Reference proteome</keyword>
<dbReference type="EMBL" id="UZAM01007219">
    <property type="protein sequence ID" value="VDO97581.1"/>
    <property type="molecule type" value="Genomic_DNA"/>
</dbReference>
<dbReference type="GO" id="GO:0042285">
    <property type="term" value="F:xylosyltransferase activity"/>
    <property type="evidence" value="ECO:0007669"/>
    <property type="project" value="TreeGrafter"/>
</dbReference>
<dbReference type="FunFam" id="3.90.550.10:FF:000016">
    <property type="entry name" value="LARGE xylosyl- and glucuronyltransferase 2"/>
    <property type="match status" value="1"/>
</dbReference>
<dbReference type="GO" id="GO:0035269">
    <property type="term" value="P:protein O-linked glycosylation via mannose"/>
    <property type="evidence" value="ECO:0007669"/>
    <property type="project" value="TreeGrafter"/>
</dbReference>
<dbReference type="InterPro" id="IPR051292">
    <property type="entry name" value="Xyl/GlcA_transferase"/>
</dbReference>
<dbReference type="Gene3D" id="3.40.50.300">
    <property type="entry name" value="P-loop containing nucleotide triphosphate hydrolases"/>
    <property type="match status" value="1"/>
</dbReference>
<comment type="subcellular location">
    <subcellularLocation>
        <location evidence="1">Golgi apparatus membrane</location>
        <topology evidence="1">Single-pass type II membrane protein</topology>
    </subcellularLocation>
</comment>
<dbReference type="WBParaSite" id="SBAD_0000253701-mRNA-1">
    <property type="protein sequence ID" value="SBAD_0000253701-mRNA-1"/>
    <property type="gene ID" value="SBAD_0000253701"/>
</dbReference>
<evidence type="ECO:0000256" key="7">
    <source>
        <dbReference type="ARBA" id="ARBA00023180"/>
    </source>
</evidence>
<keyword evidence="4" id="KW-1133">Transmembrane helix</keyword>
<keyword evidence="2" id="KW-0812">Transmembrane</keyword>
<accession>A0A183IFM6</accession>
<keyword evidence="6" id="KW-0472">Membrane</keyword>
<evidence type="ECO:0000256" key="5">
    <source>
        <dbReference type="ARBA" id="ARBA00023034"/>
    </source>
</evidence>
<protein>
    <submittedName>
        <fullName evidence="10">Glycosyltransferase-like protein LARGE1</fullName>
    </submittedName>
</protein>
<dbReference type="InterPro" id="IPR027417">
    <property type="entry name" value="P-loop_NTPase"/>
</dbReference>
<dbReference type="PROSITE" id="PS51419">
    <property type="entry name" value="RAB"/>
    <property type="match status" value="1"/>
</dbReference>
<evidence type="ECO:0000313" key="10">
    <source>
        <dbReference type="WBParaSite" id="SBAD_0000253701-mRNA-1"/>
    </source>
</evidence>
<evidence type="ECO:0000256" key="6">
    <source>
        <dbReference type="ARBA" id="ARBA00023136"/>
    </source>
</evidence>
<keyword evidence="7" id="KW-0325">Glycoprotein</keyword>
<keyword evidence="3" id="KW-0735">Signal-anchor</keyword>
<evidence type="ECO:0000256" key="1">
    <source>
        <dbReference type="ARBA" id="ARBA00004323"/>
    </source>
</evidence>
<evidence type="ECO:0000256" key="4">
    <source>
        <dbReference type="ARBA" id="ARBA00022989"/>
    </source>
</evidence>
<dbReference type="GO" id="GO:0003924">
    <property type="term" value="F:GTPase activity"/>
    <property type="evidence" value="ECO:0007669"/>
    <property type="project" value="InterPro"/>
</dbReference>
<dbReference type="Pfam" id="PF01501">
    <property type="entry name" value="Glyco_transf_8"/>
    <property type="match status" value="1"/>
</dbReference>
<reference evidence="10" key="1">
    <citation type="submission" date="2016-06" db="UniProtKB">
        <authorList>
            <consortium name="WormBaseParasite"/>
        </authorList>
    </citation>
    <scope>IDENTIFICATION</scope>
</reference>
<dbReference type="OrthoDB" id="411524at2759"/>
<keyword evidence="5" id="KW-0333">Golgi apparatus</keyword>
<dbReference type="PANTHER" id="PTHR12270">
    <property type="entry name" value="GLYCOSYLTRANSFERASE-RELATED"/>
    <property type="match status" value="1"/>
</dbReference>
<organism evidence="10">
    <name type="scientific">Soboliphyme baturini</name>
    <dbReference type="NCBI Taxonomy" id="241478"/>
    <lineage>
        <taxon>Eukaryota</taxon>
        <taxon>Metazoa</taxon>
        <taxon>Ecdysozoa</taxon>
        <taxon>Nematoda</taxon>
        <taxon>Enoplea</taxon>
        <taxon>Dorylaimia</taxon>
        <taxon>Dioctophymatida</taxon>
        <taxon>Dioctophymatoidea</taxon>
        <taxon>Soboliphymatidae</taxon>
        <taxon>Soboliphyme</taxon>
    </lineage>
</organism>
<dbReference type="Pfam" id="PF13896">
    <property type="entry name" value="Glyco_transf_49"/>
    <property type="match status" value="2"/>
</dbReference>
<dbReference type="InterPro" id="IPR029044">
    <property type="entry name" value="Nucleotide-diphossugar_trans"/>
</dbReference>
<evidence type="ECO:0000313" key="8">
    <source>
        <dbReference type="EMBL" id="VDO97581.1"/>
    </source>
</evidence>
<dbReference type="InterPro" id="IPR002495">
    <property type="entry name" value="Glyco_trans_8"/>
</dbReference>
<dbReference type="Gene3D" id="3.90.550.10">
    <property type="entry name" value="Spore Coat Polysaccharide Biosynthesis Protein SpsA, Chain A"/>
    <property type="match status" value="2"/>
</dbReference>
<dbReference type="SUPFAM" id="SSF53448">
    <property type="entry name" value="Nucleotide-diphospho-sugar transferases"/>
    <property type="match status" value="2"/>
</dbReference>
<sequence length="698" mass="81919">MQAPGIPKILIGNRLHLEFRRQISRNYAEHFAGKRNMEYFEVSPLASFNVRESLTELSRLVLMRNGMERLWKSSKGFHMNKRSHTMENRFSFSEWAENQWTSESMKRKKTEVNCEVVHVAVICCGSSAVRSLVVMLKSILLHRRRPLHLHLVTDTVRSQNVLSHLLDTWNVTSLDFSIYLSTNFSMDVAWIPTFHHSSLSGLLKLTVPSILPQNLKKVILLDTDLIFLSDIGSLWDMFELFNSEQCLGIAENLSNWYLRKQISGKLSRWPAKGTGFNTGVVLMDLETLRVLSWTSLYTQITKEQLKIINATQLGDQDVVNAIIKQYPEFVFQLPCVYNFQLVHVHETIPCSTLVSDIKVLHFNSRKKYREATDFAHSLLVRYQYFDEMSGSYLRHNFMECTDLATNSYAVSDNVDVSLVTHLTIERLPLLEKFLSRWRGPASVSLYVSDTEAYRFIQFLKRNRWLNRDDVAFHIVYREGALYPVNKLRNVALDQVVTAYVFLTDVDFIPVENLYEMLIKAIRNEGNLNNRALIVPVFETFKYDLDYPKTKSELLKMLDNEEVFIFKQRVFPAGHKETDFHRWRNAKLPYKVNWRMNFEPYIVVRSDVVRYDTRFVGYGWNKMSHIMKLHFIGYEFIVLPHVFIVHSPHLISSENTMYRGSQQYRRCMNALKIEFMQELHKRYPQNHNRIVEMPHNSTK</sequence>
<proteinExistence type="predicted"/>
<dbReference type="Proteomes" id="UP000270296">
    <property type="component" value="Unassembled WGS sequence"/>
</dbReference>
<dbReference type="GO" id="GO:0000139">
    <property type="term" value="C:Golgi membrane"/>
    <property type="evidence" value="ECO:0007669"/>
    <property type="project" value="UniProtKB-SubCell"/>
</dbReference>
<dbReference type="GO" id="GO:0005525">
    <property type="term" value="F:GTP binding"/>
    <property type="evidence" value="ECO:0007669"/>
    <property type="project" value="InterPro"/>
</dbReference>
<dbReference type="SUPFAM" id="SSF52540">
    <property type="entry name" value="P-loop containing nucleoside triphosphate hydrolases"/>
    <property type="match status" value="1"/>
</dbReference>
<dbReference type="Pfam" id="PF00071">
    <property type="entry name" value="Ras"/>
    <property type="match status" value="1"/>
</dbReference>
<dbReference type="PANTHER" id="PTHR12270:SF25">
    <property type="entry name" value="GLYCOSYLTRANSFERASE-LIKE PROTEIN LARGE"/>
    <property type="match status" value="1"/>
</dbReference>
<name>A0A183IFM6_9BILA</name>